<feature type="signal peptide" evidence="2">
    <location>
        <begin position="1"/>
        <end position="19"/>
    </location>
</feature>
<feature type="region of interest" description="Disordered" evidence="1">
    <location>
        <begin position="435"/>
        <end position="508"/>
    </location>
</feature>
<feature type="compositionally biased region" description="Basic and acidic residues" evidence="1">
    <location>
        <begin position="442"/>
        <end position="456"/>
    </location>
</feature>
<proteinExistence type="predicted"/>
<evidence type="ECO:0000256" key="2">
    <source>
        <dbReference type="SAM" id="SignalP"/>
    </source>
</evidence>
<name>A0AAV2P5G5_9HYME</name>
<protein>
    <submittedName>
        <fullName evidence="3">Uncharacterized protein</fullName>
    </submittedName>
</protein>
<feature type="chain" id="PRO_5043943168" evidence="2">
    <location>
        <begin position="20"/>
        <end position="508"/>
    </location>
</feature>
<sequence>MHSKTCCALLLLVLVACQAAPSSKIIEKKPSSETETKLTEENLKPEDAGVDKDRAKKSTTFCVEVHSGKKEVVPCKQEVQQIPVVNTPDYKPYTLYQTAPAPAPVQYPVSNIVVQQPIPSASITPVQTVQPSQVVVQPTLNIPAQPQQSASLVIPQPAPQHIIQVQAEPQQIVVESAPVPQAKPQQPIINIVPAPVSAPCEQSIVQPIPPQQIHLVHLVQPPQPAPPQPPAQQEVQPKVEAVETPAPQKVDVAPASCKSEVIIAPPSPLEYYYHEEEPERIVEYVPVVAPQQQEYECSCRSEQHPIRTKTVPHHVIYSGSGLRSPIQAPVLSPIQAVQYKTGIVGSDDTSPLVYAQAREAEARHHKKKVPMHISVQPVIYNNPPNYPSNKYESELYRPVTYVSPYTFSYPATNYNSYSKPNSPYGSVPLVNVNTGGPYYRNSQDKNSEKISNDKSTQETFPNMNNPSSNQKREASSIQLSSEQKETAEGLPMEKESSIKQTITKTDEI</sequence>
<evidence type="ECO:0000313" key="3">
    <source>
        <dbReference type="EMBL" id="CAL1688130.1"/>
    </source>
</evidence>
<feature type="compositionally biased region" description="Basic and acidic residues" evidence="1">
    <location>
        <begin position="482"/>
        <end position="497"/>
    </location>
</feature>
<keyword evidence="4" id="KW-1185">Reference proteome</keyword>
<reference evidence="3" key="1">
    <citation type="submission" date="2024-04" db="EMBL/GenBank/DDBJ databases">
        <authorList>
            <consortium name="Molecular Ecology Group"/>
        </authorList>
    </citation>
    <scope>NUCLEOTIDE SEQUENCE</scope>
</reference>
<dbReference type="Proteomes" id="UP001497644">
    <property type="component" value="Chromosome 8"/>
</dbReference>
<keyword evidence="2" id="KW-0732">Signal</keyword>
<dbReference type="PROSITE" id="PS51257">
    <property type="entry name" value="PROKAR_LIPOPROTEIN"/>
    <property type="match status" value="1"/>
</dbReference>
<dbReference type="EMBL" id="OZ034831">
    <property type="protein sequence ID" value="CAL1688130.1"/>
    <property type="molecule type" value="Genomic_DNA"/>
</dbReference>
<gene>
    <name evidence="3" type="ORF">LPLAT_LOCUS13257</name>
</gene>
<feature type="region of interest" description="Disordered" evidence="1">
    <location>
        <begin position="28"/>
        <end position="51"/>
    </location>
</feature>
<evidence type="ECO:0000313" key="4">
    <source>
        <dbReference type="Proteomes" id="UP001497644"/>
    </source>
</evidence>
<feature type="compositionally biased region" description="Polar residues" evidence="1">
    <location>
        <begin position="457"/>
        <end position="481"/>
    </location>
</feature>
<organism evidence="3 4">
    <name type="scientific">Lasius platythorax</name>
    <dbReference type="NCBI Taxonomy" id="488582"/>
    <lineage>
        <taxon>Eukaryota</taxon>
        <taxon>Metazoa</taxon>
        <taxon>Ecdysozoa</taxon>
        <taxon>Arthropoda</taxon>
        <taxon>Hexapoda</taxon>
        <taxon>Insecta</taxon>
        <taxon>Pterygota</taxon>
        <taxon>Neoptera</taxon>
        <taxon>Endopterygota</taxon>
        <taxon>Hymenoptera</taxon>
        <taxon>Apocrita</taxon>
        <taxon>Aculeata</taxon>
        <taxon>Formicoidea</taxon>
        <taxon>Formicidae</taxon>
        <taxon>Formicinae</taxon>
        <taxon>Lasius</taxon>
        <taxon>Lasius</taxon>
    </lineage>
</organism>
<dbReference type="AlphaFoldDB" id="A0AAV2P5G5"/>
<accession>A0AAV2P5G5</accession>
<evidence type="ECO:0000256" key="1">
    <source>
        <dbReference type="SAM" id="MobiDB-lite"/>
    </source>
</evidence>
<feature type="compositionally biased region" description="Polar residues" evidence="1">
    <location>
        <begin position="498"/>
        <end position="508"/>
    </location>
</feature>